<proteinExistence type="predicted"/>
<organism evidence="8">
    <name type="scientific">Spirodela intermedia</name>
    <name type="common">Intermediate duckweed</name>
    <dbReference type="NCBI Taxonomy" id="51605"/>
    <lineage>
        <taxon>Eukaryota</taxon>
        <taxon>Viridiplantae</taxon>
        <taxon>Streptophyta</taxon>
        <taxon>Embryophyta</taxon>
        <taxon>Tracheophyta</taxon>
        <taxon>Spermatophyta</taxon>
        <taxon>Magnoliopsida</taxon>
        <taxon>Liliopsida</taxon>
        <taxon>Araceae</taxon>
        <taxon>Lemnoideae</taxon>
        <taxon>Spirodela</taxon>
    </lineage>
</organism>
<evidence type="ECO:0000256" key="2">
    <source>
        <dbReference type="ARBA" id="ARBA00022695"/>
    </source>
</evidence>
<gene>
    <name evidence="8" type="ORF">SI7747_05006041</name>
</gene>
<evidence type="ECO:0000259" key="7">
    <source>
        <dbReference type="Pfam" id="PF17917"/>
    </source>
</evidence>
<feature type="domain" description="Reverse transcriptase RNase H-like" evidence="7">
    <location>
        <begin position="154"/>
        <end position="249"/>
    </location>
</feature>
<keyword evidence="3" id="KW-0540">Nuclease</keyword>
<dbReference type="Gene3D" id="3.30.70.270">
    <property type="match status" value="1"/>
</dbReference>
<evidence type="ECO:0000256" key="6">
    <source>
        <dbReference type="ARBA" id="ARBA00022918"/>
    </source>
</evidence>
<keyword evidence="5" id="KW-0378">Hydrolase</keyword>
<reference evidence="8 9" key="1">
    <citation type="submission" date="2019-12" db="EMBL/GenBank/DDBJ databases">
        <authorList>
            <person name="Scholz U."/>
            <person name="Mascher M."/>
            <person name="Fiebig A."/>
        </authorList>
    </citation>
    <scope>NUCLEOTIDE SEQUENCE</scope>
</reference>
<keyword evidence="4" id="KW-0255">Endonuclease</keyword>
<dbReference type="Proteomes" id="UP001189122">
    <property type="component" value="Unassembled WGS sequence"/>
</dbReference>
<dbReference type="PANTHER" id="PTHR34072:SF57">
    <property type="entry name" value="RNA-DIRECTED DNA POLYMERASE"/>
    <property type="match status" value="1"/>
</dbReference>
<accession>A0A7I8IP88</accession>
<dbReference type="CDD" id="cd09274">
    <property type="entry name" value="RNase_HI_RT_Ty3"/>
    <property type="match status" value="1"/>
</dbReference>
<dbReference type="InterPro" id="IPR043502">
    <property type="entry name" value="DNA/RNA_pol_sf"/>
</dbReference>
<protein>
    <recommendedName>
        <fullName evidence="7">Reverse transcriptase RNase H-like domain-containing protein</fullName>
    </recommendedName>
</protein>
<dbReference type="AlphaFoldDB" id="A0A7I8IP88"/>
<evidence type="ECO:0000256" key="3">
    <source>
        <dbReference type="ARBA" id="ARBA00022722"/>
    </source>
</evidence>
<evidence type="ECO:0000256" key="5">
    <source>
        <dbReference type="ARBA" id="ARBA00022801"/>
    </source>
</evidence>
<keyword evidence="9" id="KW-1185">Reference proteome</keyword>
<dbReference type="InterPro" id="IPR043128">
    <property type="entry name" value="Rev_trsase/Diguanyl_cyclase"/>
</dbReference>
<evidence type="ECO:0000256" key="4">
    <source>
        <dbReference type="ARBA" id="ARBA00022759"/>
    </source>
</evidence>
<dbReference type="InterPro" id="IPR041373">
    <property type="entry name" value="RT_RNaseH"/>
</dbReference>
<dbReference type="Pfam" id="PF17917">
    <property type="entry name" value="RT_RNaseH"/>
    <property type="match status" value="1"/>
</dbReference>
<keyword evidence="1" id="KW-0808">Transferase</keyword>
<dbReference type="EMBL" id="LR743592">
    <property type="protein sequence ID" value="CAA2619872.1"/>
    <property type="molecule type" value="Genomic_DNA"/>
</dbReference>
<evidence type="ECO:0000256" key="1">
    <source>
        <dbReference type="ARBA" id="ARBA00022679"/>
    </source>
</evidence>
<name>A0A7I8IP88_SPIIN</name>
<dbReference type="PANTHER" id="PTHR34072">
    <property type="entry name" value="ENZYMATIC POLYPROTEIN-RELATED"/>
    <property type="match status" value="1"/>
</dbReference>
<evidence type="ECO:0000313" key="8">
    <source>
        <dbReference type="EMBL" id="CAA2619872.1"/>
    </source>
</evidence>
<dbReference type="EMBL" id="CACRZD030000005">
    <property type="protein sequence ID" value="CAA6659619.1"/>
    <property type="molecule type" value="Genomic_DNA"/>
</dbReference>
<dbReference type="SUPFAM" id="SSF56672">
    <property type="entry name" value="DNA/RNA polymerases"/>
    <property type="match status" value="1"/>
</dbReference>
<sequence>MNINFPIGIAKISCGDQSVEIKIFKVSNDLKKSQVYDCHTIDLLDDFDDPDVIDDFKEGVVLGHIVSEKGLEVDRAKIDTISKIKPPNSVKQIRSFLGHAGYYRKFIQDFSKISKPLTMLLSKDVPFNFDEKCFESFSKIKRLLTKAPILQAPDWSLPFEIMCDASNYAVGAVLGQTKESKPIVISYASKIMSDAQLNYSTTEKELLIVVFSLERFRSYILGAKIIIYTDHVALKYLLNKKDAKSRLLR</sequence>
<keyword evidence="2" id="KW-0548">Nucleotidyltransferase</keyword>
<keyword evidence="6" id="KW-0695">RNA-directed DNA polymerase</keyword>
<evidence type="ECO:0000313" key="9">
    <source>
        <dbReference type="Proteomes" id="UP001189122"/>
    </source>
</evidence>
<dbReference type="FunFam" id="3.30.70.270:FF:000020">
    <property type="entry name" value="Transposon Tf2-6 polyprotein-like Protein"/>
    <property type="match status" value="1"/>
</dbReference>